<feature type="transmembrane region" description="Helical" evidence="6">
    <location>
        <begin position="393"/>
        <end position="412"/>
    </location>
</feature>
<feature type="transmembrane region" description="Helical" evidence="6">
    <location>
        <begin position="355"/>
        <end position="381"/>
    </location>
</feature>
<feature type="transmembrane region" description="Helical" evidence="6">
    <location>
        <begin position="283"/>
        <end position="301"/>
    </location>
</feature>
<dbReference type="HOGENOM" id="CLU_030884_0_0_1"/>
<dbReference type="InterPro" id="IPR051617">
    <property type="entry name" value="UNC-93-like_regulator"/>
</dbReference>
<dbReference type="Pfam" id="PF07690">
    <property type="entry name" value="MFS_1"/>
    <property type="match status" value="1"/>
</dbReference>
<dbReference type="Proteomes" id="UP000030651">
    <property type="component" value="Unassembled WGS sequence"/>
</dbReference>
<reference evidence="8" key="1">
    <citation type="journal article" date="2015" name="BMC Genomics">
        <title>Genomic and transcriptomic analysis of the endophytic fungus Pestalotiopsis fici reveals its lifestyle and high potential for synthesis of natural products.</title>
        <authorList>
            <person name="Wang X."/>
            <person name="Zhang X."/>
            <person name="Liu L."/>
            <person name="Xiang M."/>
            <person name="Wang W."/>
            <person name="Sun X."/>
            <person name="Che Y."/>
            <person name="Guo L."/>
            <person name="Liu G."/>
            <person name="Guo L."/>
            <person name="Wang C."/>
            <person name="Yin W.B."/>
            <person name="Stadler M."/>
            <person name="Zhang X."/>
            <person name="Liu X."/>
        </authorList>
    </citation>
    <scope>NUCLEOTIDE SEQUENCE [LARGE SCALE GENOMIC DNA]</scope>
    <source>
        <strain evidence="8">W106-1 / CGMCC3.15140</strain>
    </source>
</reference>
<dbReference type="OrthoDB" id="4700054at2759"/>
<keyword evidence="3 6" id="KW-1133">Transmembrane helix</keyword>
<dbReference type="GO" id="GO:0022857">
    <property type="term" value="F:transmembrane transporter activity"/>
    <property type="evidence" value="ECO:0007669"/>
    <property type="project" value="InterPro"/>
</dbReference>
<evidence type="ECO:0008006" key="9">
    <source>
        <dbReference type="Google" id="ProtNLM"/>
    </source>
</evidence>
<keyword evidence="4 6" id="KW-0472">Membrane</keyword>
<dbReference type="SUPFAM" id="SSF103473">
    <property type="entry name" value="MFS general substrate transporter"/>
    <property type="match status" value="1"/>
</dbReference>
<evidence type="ECO:0000256" key="4">
    <source>
        <dbReference type="ARBA" id="ARBA00023136"/>
    </source>
</evidence>
<feature type="transmembrane region" description="Helical" evidence="6">
    <location>
        <begin position="166"/>
        <end position="184"/>
    </location>
</feature>
<dbReference type="PANTHER" id="PTHR23294:SF59">
    <property type="entry name" value="UNC93-LIKE PROTEIN C922.05C"/>
    <property type="match status" value="1"/>
</dbReference>
<dbReference type="InterPro" id="IPR036259">
    <property type="entry name" value="MFS_trans_sf"/>
</dbReference>
<dbReference type="OMA" id="WLASWKF"/>
<evidence type="ECO:0000313" key="8">
    <source>
        <dbReference type="Proteomes" id="UP000030651"/>
    </source>
</evidence>
<dbReference type="PANTHER" id="PTHR23294">
    <property type="entry name" value="ET TRANSLATION PRODUCT-RELATED"/>
    <property type="match status" value="1"/>
</dbReference>
<keyword evidence="2 6" id="KW-0812">Transmembrane</keyword>
<protein>
    <recommendedName>
        <fullName evidence="9">Major facilitator superfamily (MFS) profile domain-containing protein</fullName>
    </recommendedName>
</protein>
<sequence length="487" mass="53140">MPPISNASNTDRSIHVVQPKLRFWRRTNPYVQNLLITGCLAMLPGLYLAILGLGAGGGKATSIQMANLSNACLYAVYAVTGILGGTIVTVFGPRLTVAFACLGYPLFIGSLWYFDLTGRIWFPIFAGAFVGFCGACLWTTAGFMANAYAEESEKGAYRAIQWTGNALGATVGAVIALGINYGASTPSTPAAVYIVFIVLQILTLLLAAMMVSPERLRRQDGTTVAEFKASSFKDSLRAMVSMFKDWRMLLLLPAFFTPEAFIVLQSSLNAYAFNLRTRSLNNFLNYIFQIPSALFVGYFILDNNRLGSRRRRGLLAIGFNSTLILGTYVALTIWLHSWNFNRNIEGPMIDLKDAAYPGAVVIYILYGAQYGIFQNTVLWLVGSLSNQPGAMAHMGGIFVGILSAGTAVSFGIDAAGTDYQVENAIWFALNCVCWPIMAFVTWKYVTKTNYSLEDGVTVPTHALQDHHSSDHEVEKATIVSSADAEKH</sequence>
<gene>
    <name evidence="7" type="ORF">PFICI_12881</name>
</gene>
<feature type="compositionally biased region" description="Basic and acidic residues" evidence="5">
    <location>
        <begin position="464"/>
        <end position="475"/>
    </location>
</feature>
<feature type="transmembrane region" description="Helical" evidence="6">
    <location>
        <begin position="249"/>
        <end position="271"/>
    </location>
</feature>
<dbReference type="EMBL" id="KI912118">
    <property type="protein sequence ID" value="ETS75937.1"/>
    <property type="molecule type" value="Genomic_DNA"/>
</dbReference>
<evidence type="ECO:0000256" key="5">
    <source>
        <dbReference type="SAM" id="MobiDB-lite"/>
    </source>
</evidence>
<evidence type="ECO:0000313" key="7">
    <source>
        <dbReference type="EMBL" id="ETS75937.1"/>
    </source>
</evidence>
<accession>W3WS06</accession>
<dbReference type="AlphaFoldDB" id="W3WS06"/>
<proteinExistence type="predicted"/>
<organism evidence="7 8">
    <name type="scientific">Pestalotiopsis fici (strain W106-1 / CGMCC3.15140)</name>
    <dbReference type="NCBI Taxonomy" id="1229662"/>
    <lineage>
        <taxon>Eukaryota</taxon>
        <taxon>Fungi</taxon>
        <taxon>Dikarya</taxon>
        <taxon>Ascomycota</taxon>
        <taxon>Pezizomycotina</taxon>
        <taxon>Sordariomycetes</taxon>
        <taxon>Xylariomycetidae</taxon>
        <taxon>Amphisphaeriales</taxon>
        <taxon>Sporocadaceae</taxon>
        <taxon>Pestalotiopsis</taxon>
    </lineage>
</organism>
<dbReference type="eggNOG" id="KOG3098">
    <property type="taxonomic scope" value="Eukaryota"/>
</dbReference>
<evidence type="ECO:0000256" key="6">
    <source>
        <dbReference type="SAM" id="Phobius"/>
    </source>
</evidence>
<dbReference type="GO" id="GO:0016020">
    <property type="term" value="C:membrane"/>
    <property type="evidence" value="ECO:0007669"/>
    <property type="project" value="UniProtKB-SubCell"/>
</dbReference>
<feature type="region of interest" description="Disordered" evidence="5">
    <location>
        <begin position="464"/>
        <end position="487"/>
    </location>
</feature>
<feature type="transmembrane region" description="Helical" evidence="6">
    <location>
        <begin position="313"/>
        <end position="335"/>
    </location>
</feature>
<feature type="transmembrane region" description="Helical" evidence="6">
    <location>
        <begin position="30"/>
        <end position="56"/>
    </location>
</feature>
<feature type="transmembrane region" description="Helical" evidence="6">
    <location>
        <begin position="68"/>
        <end position="88"/>
    </location>
</feature>
<dbReference type="KEGG" id="pfy:PFICI_12881"/>
<dbReference type="Gene3D" id="1.20.1250.20">
    <property type="entry name" value="MFS general substrate transporter like domains"/>
    <property type="match status" value="1"/>
</dbReference>
<name>W3WS06_PESFW</name>
<feature type="transmembrane region" description="Helical" evidence="6">
    <location>
        <begin position="120"/>
        <end position="145"/>
    </location>
</feature>
<feature type="transmembrane region" description="Helical" evidence="6">
    <location>
        <begin position="424"/>
        <end position="442"/>
    </location>
</feature>
<feature type="transmembrane region" description="Helical" evidence="6">
    <location>
        <begin position="190"/>
        <end position="211"/>
    </location>
</feature>
<dbReference type="InterPro" id="IPR011701">
    <property type="entry name" value="MFS"/>
</dbReference>
<keyword evidence="8" id="KW-1185">Reference proteome</keyword>
<evidence type="ECO:0000256" key="2">
    <source>
        <dbReference type="ARBA" id="ARBA00022692"/>
    </source>
</evidence>
<evidence type="ECO:0000256" key="3">
    <source>
        <dbReference type="ARBA" id="ARBA00022989"/>
    </source>
</evidence>
<feature type="transmembrane region" description="Helical" evidence="6">
    <location>
        <begin position="95"/>
        <end position="114"/>
    </location>
</feature>
<comment type="subcellular location">
    <subcellularLocation>
        <location evidence="1">Membrane</location>
        <topology evidence="1">Multi-pass membrane protein</topology>
    </subcellularLocation>
</comment>
<dbReference type="InParanoid" id="W3WS06"/>
<dbReference type="RefSeq" id="XP_007839653.1">
    <property type="nucleotide sequence ID" value="XM_007841462.1"/>
</dbReference>
<dbReference type="GeneID" id="19277894"/>
<evidence type="ECO:0000256" key="1">
    <source>
        <dbReference type="ARBA" id="ARBA00004141"/>
    </source>
</evidence>